<comment type="similarity">
    <text evidence="2">Belongs to the EccD/Snm4 family.</text>
</comment>
<dbReference type="PIRSF" id="PIRSF017804">
    <property type="entry name" value="Secretion_EccD1"/>
    <property type="match status" value="1"/>
</dbReference>
<feature type="transmembrane region" description="Helical" evidence="7">
    <location>
        <begin position="261"/>
        <end position="280"/>
    </location>
</feature>
<dbReference type="InterPro" id="IPR044049">
    <property type="entry name" value="EccD_transm"/>
</dbReference>
<dbReference type="GO" id="GO:0005886">
    <property type="term" value="C:plasma membrane"/>
    <property type="evidence" value="ECO:0007669"/>
    <property type="project" value="UniProtKB-SubCell"/>
</dbReference>
<evidence type="ECO:0000256" key="6">
    <source>
        <dbReference type="ARBA" id="ARBA00023136"/>
    </source>
</evidence>
<feature type="transmembrane region" description="Helical" evidence="7">
    <location>
        <begin position="179"/>
        <end position="198"/>
    </location>
</feature>
<feature type="transmembrane region" description="Helical" evidence="7">
    <location>
        <begin position="374"/>
        <end position="394"/>
    </location>
</feature>
<evidence type="ECO:0000313" key="9">
    <source>
        <dbReference type="EMBL" id="UWZ57216.1"/>
    </source>
</evidence>
<evidence type="ECO:0000256" key="4">
    <source>
        <dbReference type="ARBA" id="ARBA00022692"/>
    </source>
</evidence>
<feature type="transmembrane region" description="Helical" evidence="7">
    <location>
        <begin position="123"/>
        <end position="141"/>
    </location>
</feature>
<dbReference type="InterPro" id="IPR024962">
    <property type="entry name" value="YukD-like"/>
</dbReference>
<feature type="transmembrane region" description="Helical" evidence="7">
    <location>
        <begin position="321"/>
        <end position="342"/>
    </location>
</feature>
<keyword evidence="10" id="KW-1185">Reference proteome</keyword>
<evidence type="ECO:0000256" key="1">
    <source>
        <dbReference type="ARBA" id="ARBA00004651"/>
    </source>
</evidence>
<dbReference type="Pfam" id="PF19053">
    <property type="entry name" value="EccD"/>
    <property type="match status" value="1"/>
</dbReference>
<reference evidence="9" key="1">
    <citation type="submission" date="2021-04" db="EMBL/GenBank/DDBJ databases">
        <title>Dactylosporangium aurantiacum NRRL B-8018 full assembly.</title>
        <authorList>
            <person name="Hartkoorn R.C."/>
            <person name="Beaudoing E."/>
            <person name="Hot D."/>
        </authorList>
    </citation>
    <scope>NUCLEOTIDE SEQUENCE</scope>
    <source>
        <strain evidence="9">NRRL B-8018</strain>
    </source>
</reference>
<dbReference type="RefSeq" id="WP_033362675.1">
    <property type="nucleotide sequence ID" value="NZ_CP073767.1"/>
</dbReference>
<dbReference type="InterPro" id="IPR006707">
    <property type="entry name" value="T7SS_EccD"/>
</dbReference>
<dbReference type="Pfam" id="PF08817">
    <property type="entry name" value="YukD"/>
    <property type="match status" value="1"/>
</dbReference>
<evidence type="ECO:0000313" key="10">
    <source>
        <dbReference type="Proteomes" id="UP001058003"/>
    </source>
</evidence>
<dbReference type="EMBL" id="CP073767">
    <property type="protein sequence ID" value="UWZ57216.1"/>
    <property type="molecule type" value="Genomic_DNA"/>
</dbReference>
<feature type="domain" description="EccD-like transmembrane" evidence="8">
    <location>
        <begin position="120"/>
        <end position="461"/>
    </location>
</feature>
<name>A0A9Q9IKC9_9ACTN</name>
<feature type="transmembrane region" description="Helical" evidence="7">
    <location>
        <begin position="234"/>
        <end position="255"/>
    </location>
</feature>
<keyword evidence="4 7" id="KW-0812">Transmembrane</keyword>
<feature type="transmembrane region" description="Helical" evidence="7">
    <location>
        <begin position="210"/>
        <end position="229"/>
    </location>
</feature>
<evidence type="ECO:0000259" key="8">
    <source>
        <dbReference type="Pfam" id="PF19053"/>
    </source>
</evidence>
<gene>
    <name evidence="9" type="primary">eccD</name>
    <name evidence="9" type="ORF">Daura_14220</name>
</gene>
<feature type="transmembrane region" description="Helical" evidence="7">
    <location>
        <begin position="440"/>
        <end position="459"/>
    </location>
</feature>
<dbReference type="KEGG" id="daur:Daura_14220"/>
<evidence type="ECO:0000256" key="5">
    <source>
        <dbReference type="ARBA" id="ARBA00022989"/>
    </source>
</evidence>
<evidence type="ECO:0000256" key="7">
    <source>
        <dbReference type="SAM" id="Phobius"/>
    </source>
</evidence>
<organism evidence="9 10">
    <name type="scientific">Dactylosporangium aurantiacum</name>
    <dbReference type="NCBI Taxonomy" id="35754"/>
    <lineage>
        <taxon>Bacteria</taxon>
        <taxon>Bacillati</taxon>
        <taxon>Actinomycetota</taxon>
        <taxon>Actinomycetes</taxon>
        <taxon>Micromonosporales</taxon>
        <taxon>Micromonosporaceae</taxon>
        <taxon>Dactylosporangium</taxon>
    </lineage>
</organism>
<protein>
    <submittedName>
        <fullName evidence="9">Type VII secretion integral membrane protein EccD</fullName>
    </submittedName>
</protein>
<dbReference type="AlphaFoldDB" id="A0A9Q9IKC9"/>
<accession>A0A9Q9IKC9</accession>
<feature type="transmembrane region" description="Helical" evidence="7">
    <location>
        <begin position="348"/>
        <end position="367"/>
    </location>
</feature>
<keyword evidence="3" id="KW-1003">Cell membrane</keyword>
<evidence type="ECO:0000256" key="3">
    <source>
        <dbReference type="ARBA" id="ARBA00022475"/>
    </source>
</evidence>
<proteinExistence type="inferred from homology"/>
<sequence length="465" mass="47538">MATTTGGGMSRVTIVAPKTRVDLALPSDVPLADLLPTVLRYAGDGLADDPAGRDGWVLSRLGGAPLAIDRSPMQLDVEDGEMLYLRPRGDEFTEPIFDDVVDAVATSTQERAGRWRPASTRRFGLTVGVATLAVGAVMVLFSGPPQLPAGIVGLGVAALLLAAAAVLSRALRNSRTGVVFGVVALAYAGVGGLLVLAGDHSLTDLDAANVLVAGTAVLLASAVATVGVASAVAVFLGTSMTAVALCAAALVCMIWDASPAAAAAVVAALAFSTLPLMPMLSYRMAGLPIPSVPTDAADIRTDTEMVSSRQVLALSERADEILAGMLGALAVIGGLASLTLAWDGGVPGASLAAVFGLVMVARARWFISRRQRIPLLVSGLVALGVVAVGAYAAADQVLRLAVGVTGTLAVAAAVIAYAVVGAEKRRSPMWGRALDIFETILILAIIPLAFWVSGLYGWIRTIREG</sequence>
<dbReference type="NCBIfam" id="TIGR03920">
    <property type="entry name" value="T7SS_EccD"/>
    <property type="match status" value="1"/>
</dbReference>
<feature type="transmembrane region" description="Helical" evidence="7">
    <location>
        <begin position="400"/>
        <end position="420"/>
    </location>
</feature>
<dbReference type="Proteomes" id="UP001058003">
    <property type="component" value="Chromosome"/>
</dbReference>
<evidence type="ECO:0000256" key="2">
    <source>
        <dbReference type="ARBA" id="ARBA00006162"/>
    </source>
</evidence>
<keyword evidence="6 7" id="KW-0472">Membrane</keyword>
<keyword evidence="5 7" id="KW-1133">Transmembrane helix</keyword>
<dbReference type="Gene3D" id="3.10.20.90">
    <property type="entry name" value="Phosphatidylinositol 3-kinase Catalytic Subunit, Chain A, domain 1"/>
    <property type="match status" value="1"/>
</dbReference>
<feature type="transmembrane region" description="Helical" evidence="7">
    <location>
        <begin position="147"/>
        <end position="167"/>
    </location>
</feature>
<dbReference type="OrthoDB" id="4775372at2"/>
<comment type="subcellular location">
    <subcellularLocation>
        <location evidence="1">Cell membrane</location>
        <topology evidence="1">Multi-pass membrane protein</topology>
    </subcellularLocation>
</comment>